<feature type="binding site" evidence="7">
    <location>
        <position position="70"/>
    </location>
    <ligand>
        <name>Zn(2+)</name>
        <dbReference type="ChEBI" id="CHEBI:29105"/>
        <label>1</label>
    </ligand>
</feature>
<dbReference type="Pfam" id="PF04997">
    <property type="entry name" value="RNA_pol_Rpb1_1"/>
    <property type="match status" value="1"/>
</dbReference>
<dbReference type="CDD" id="cd01609">
    <property type="entry name" value="RNAP_beta'_N"/>
    <property type="match status" value="1"/>
</dbReference>
<comment type="caution">
    <text evidence="11">The sequence shown here is derived from an EMBL/GenBank/DDBJ whole genome shotgun (WGS) entry which is preliminary data.</text>
</comment>
<dbReference type="Pfam" id="PF00623">
    <property type="entry name" value="RNA_pol_Rpb1_2"/>
    <property type="match status" value="1"/>
</dbReference>
<dbReference type="Gene3D" id="2.40.40.20">
    <property type="match status" value="1"/>
</dbReference>
<keyword evidence="7" id="KW-0862">Zinc</keyword>
<dbReference type="CDD" id="cd02655">
    <property type="entry name" value="RNAP_beta'_C"/>
    <property type="match status" value="1"/>
</dbReference>
<comment type="cofactor">
    <cofactor evidence="7">
        <name>Zn(2+)</name>
        <dbReference type="ChEBI" id="CHEBI:29105"/>
    </cofactor>
    <text evidence="7">Binds 2 Zn(2+) ions per subunit.</text>
</comment>
<dbReference type="GO" id="GO:0000428">
    <property type="term" value="C:DNA-directed RNA polymerase complex"/>
    <property type="evidence" value="ECO:0007669"/>
    <property type="project" value="UniProtKB-KW"/>
</dbReference>
<dbReference type="Gene3D" id="1.10.150.390">
    <property type="match status" value="1"/>
</dbReference>
<dbReference type="RefSeq" id="WP_174193636.1">
    <property type="nucleotide sequence ID" value="NZ_JABULH010000002.1"/>
</dbReference>
<dbReference type="Gene3D" id="1.10.132.30">
    <property type="match status" value="1"/>
</dbReference>
<dbReference type="InterPro" id="IPR007081">
    <property type="entry name" value="RNA_pol_Rpb1_5"/>
</dbReference>
<evidence type="ECO:0000256" key="5">
    <source>
        <dbReference type="ARBA" id="ARBA00023163"/>
    </source>
</evidence>
<feature type="binding site" evidence="7">
    <location>
        <position position="888"/>
    </location>
    <ligand>
        <name>Zn(2+)</name>
        <dbReference type="ChEBI" id="CHEBI:29105"/>
        <label>2</label>
    </ligand>
</feature>
<dbReference type="Gene3D" id="1.10.40.90">
    <property type="match status" value="1"/>
</dbReference>
<evidence type="ECO:0000256" key="1">
    <source>
        <dbReference type="ARBA" id="ARBA00022478"/>
    </source>
</evidence>
<feature type="compositionally biased region" description="Basic and acidic residues" evidence="9">
    <location>
        <begin position="1391"/>
        <end position="1402"/>
    </location>
</feature>
<evidence type="ECO:0000256" key="7">
    <source>
        <dbReference type="HAMAP-Rule" id="MF_01322"/>
    </source>
</evidence>
<dbReference type="InterPro" id="IPR000722">
    <property type="entry name" value="RNA_pol_asu"/>
</dbReference>
<dbReference type="GO" id="GO:0003899">
    <property type="term" value="F:DNA-directed RNA polymerase activity"/>
    <property type="evidence" value="ECO:0007669"/>
    <property type="project" value="UniProtKB-EC"/>
</dbReference>
<dbReference type="NCBIfam" id="TIGR02386">
    <property type="entry name" value="rpoC_TIGR"/>
    <property type="match status" value="1"/>
</dbReference>
<feature type="binding site" evidence="7">
    <location>
        <position position="72"/>
    </location>
    <ligand>
        <name>Zn(2+)</name>
        <dbReference type="ChEBI" id="CHEBI:29105"/>
        <label>1</label>
    </ligand>
</feature>
<feature type="region of interest" description="Disordered" evidence="9">
    <location>
        <begin position="1390"/>
        <end position="1429"/>
    </location>
</feature>
<feature type="binding site" evidence="7">
    <location>
        <position position="465"/>
    </location>
    <ligand>
        <name>Mg(2+)</name>
        <dbReference type="ChEBI" id="CHEBI:18420"/>
    </ligand>
</feature>
<protein>
    <recommendedName>
        <fullName evidence="7">DNA-directed RNA polymerase subunit beta'</fullName>
        <shortName evidence="7">RNAP subunit beta'</shortName>
        <ecNumber evidence="7">2.7.7.6</ecNumber>
    </recommendedName>
    <alternativeName>
        <fullName evidence="7">RNA polymerase subunit beta'</fullName>
    </alternativeName>
    <alternativeName>
        <fullName evidence="7">Transcriptase subunit beta'</fullName>
    </alternativeName>
</protein>
<evidence type="ECO:0000313" key="12">
    <source>
        <dbReference type="Proteomes" id="UP000621447"/>
    </source>
</evidence>
<keyword evidence="12" id="KW-1185">Reference proteome</keyword>
<evidence type="ECO:0000313" key="11">
    <source>
        <dbReference type="EMBL" id="NTS65089.1"/>
    </source>
</evidence>
<dbReference type="EC" id="2.7.7.6" evidence="7"/>
<gene>
    <name evidence="7 11" type="primary">rpoC</name>
    <name evidence="11" type="ORF">HRV97_07920</name>
</gene>
<dbReference type="Gene3D" id="2.40.50.100">
    <property type="match status" value="3"/>
</dbReference>
<reference evidence="11 12" key="1">
    <citation type="submission" date="2020-06" db="EMBL/GenBank/DDBJ databases">
        <title>Sphingomonas hominis sp. nov., a member of the Sphingomonas, isolated from the hair of a 22-year-old girl.</title>
        <authorList>
            <person name="Zhang D.-F."/>
            <person name="Cui X.-W."/>
        </authorList>
    </citation>
    <scope>NUCLEOTIDE SEQUENCE [LARGE SCALE GENOMIC DNA]</scope>
    <source>
        <strain evidence="11 12">HHU CXW</strain>
    </source>
</reference>
<comment type="cofactor">
    <cofactor evidence="7">
        <name>Mg(2+)</name>
        <dbReference type="ChEBI" id="CHEBI:18420"/>
    </cofactor>
    <text evidence="7">Binds 1 Mg(2+) ion per subunit.</text>
</comment>
<dbReference type="InterPro" id="IPR012754">
    <property type="entry name" value="DNA-dir_RpoC_beta_prime_bact"/>
</dbReference>
<feature type="binding site" evidence="7">
    <location>
        <position position="815"/>
    </location>
    <ligand>
        <name>Zn(2+)</name>
        <dbReference type="ChEBI" id="CHEBI:29105"/>
        <label>2</label>
    </ligand>
</feature>
<feature type="binding site" evidence="7">
    <location>
        <position position="85"/>
    </location>
    <ligand>
        <name>Zn(2+)</name>
        <dbReference type="ChEBI" id="CHEBI:29105"/>
        <label>1</label>
    </ligand>
</feature>
<dbReference type="InterPro" id="IPR007080">
    <property type="entry name" value="RNA_pol_Rpb1_1"/>
</dbReference>
<evidence type="ECO:0000256" key="2">
    <source>
        <dbReference type="ARBA" id="ARBA00022679"/>
    </source>
</evidence>
<organism evidence="11 12">
    <name type="scientific">Sphingomonas hominis</name>
    <dbReference type="NCBI Taxonomy" id="2741495"/>
    <lineage>
        <taxon>Bacteria</taxon>
        <taxon>Pseudomonadati</taxon>
        <taxon>Pseudomonadota</taxon>
        <taxon>Alphaproteobacteria</taxon>
        <taxon>Sphingomonadales</taxon>
        <taxon>Sphingomonadaceae</taxon>
        <taxon>Sphingomonas</taxon>
    </lineage>
</organism>
<dbReference type="Pfam" id="PF04998">
    <property type="entry name" value="RNA_pol_Rpb1_5"/>
    <property type="match status" value="1"/>
</dbReference>
<dbReference type="InterPro" id="IPR045867">
    <property type="entry name" value="DNA-dir_RpoC_beta_prime"/>
</dbReference>
<dbReference type="Gene3D" id="1.10.1790.20">
    <property type="match status" value="1"/>
</dbReference>
<comment type="subunit">
    <text evidence="7">The RNAP catalytic core consists of 2 alpha, 1 beta, 1 beta' and 1 omega subunit. When a sigma factor is associated with the core the holoenzyme is formed, which can initiate transcription.</text>
</comment>
<evidence type="ECO:0000259" key="10">
    <source>
        <dbReference type="SMART" id="SM00663"/>
    </source>
</evidence>
<dbReference type="InterPro" id="IPR042102">
    <property type="entry name" value="RNA_pol_Rpb1_3_sf"/>
</dbReference>
<accession>A0ABX2JH59</accession>
<dbReference type="SUPFAM" id="SSF64484">
    <property type="entry name" value="beta and beta-prime subunits of DNA dependent RNA-polymerase"/>
    <property type="match status" value="1"/>
</dbReference>
<dbReference type="InterPro" id="IPR044893">
    <property type="entry name" value="RNA_pol_Rpb1_clamp_domain"/>
</dbReference>
<keyword evidence="3 7" id="KW-0548">Nucleotidyltransferase</keyword>
<dbReference type="PANTHER" id="PTHR19376:SF54">
    <property type="entry name" value="DNA-DIRECTED RNA POLYMERASE SUBUNIT BETA"/>
    <property type="match status" value="1"/>
</dbReference>
<dbReference type="Proteomes" id="UP000621447">
    <property type="component" value="Unassembled WGS sequence"/>
</dbReference>
<name>A0ABX2JH59_9SPHN</name>
<evidence type="ECO:0000256" key="3">
    <source>
        <dbReference type="ARBA" id="ARBA00022695"/>
    </source>
</evidence>
<dbReference type="HAMAP" id="MF_01322">
    <property type="entry name" value="RNApol_bact_RpoC"/>
    <property type="match status" value="1"/>
</dbReference>
<dbReference type="Pfam" id="PF05000">
    <property type="entry name" value="RNA_pol_Rpb1_4"/>
    <property type="match status" value="1"/>
</dbReference>
<evidence type="ECO:0000256" key="6">
    <source>
        <dbReference type="ARBA" id="ARBA00048552"/>
    </source>
</evidence>
<keyword evidence="5 7" id="KW-0804">Transcription</keyword>
<comment type="similarity">
    <text evidence="7 8">Belongs to the RNA polymerase beta' chain family.</text>
</comment>
<dbReference type="InterPro" id="IPR007083">
    <property type="entry name" value="RNA_pol_Rpb1_4"/>
</dbReference>
<dbReference type="Gene3D" id="4.10.860.120">
    <property type="entry name" value="RNA polymerase II, clamp domain"/>
    <property type="match status" value="1"/>
</dbReference>
<feature type="binding site" evidence="7">
    <location>
        <position position="461"/>
    </location>
    <ligand>
        <name>Mg(2+)</name>
        <dbReference type="ChEBI" id="CHEBI:18420"/>
    </ligand>
</feature>
<keyword evidence="7" id="KW-0460">Magnesium</keyword>
<keyword evidence="2 7" id="KW-0808">Transferase</keyword>
<feature type="binding site" evidence="7">
    <location>
        <position position="463"/>
    </location>
    <ligand>
        <name>Mg(2+)</name>
        <dbReference type="ChEBI" id="CHEBI:18420"/>
    </ligand>
</feature>
<keyword evidence="1 7" id="KW-0240">DNA-directed RNA polymerase</keyword>
<dbReference type="Pfam" id="PF04983">
    <property type="entry name" value="RNA_pol_Rpb1_3"/>
    <property type="match status" value="1"/>
</dbReference>
<feature type="domain" description="RNA polymerase N-terminal" evidence="10">
    <location>
        <begin position="236"/>
        <end position="515"/>
    </location>
</feature>
<dbReference type="SMART" id="SM00663">
    <property type="entry name" value="RPOLA_N"/>
    <property type="match status" value="1"/>
</dbReference>
<feature type="binding site" evidence="7">
    <location>
        <position position="895"/>
    </location>
    <ligand>
        <name>Zn(2+)</name>
        <dbReference type="ChEBI" id="CHEBI:29105"/>
        <label>2</label>
    </ligand>
</feature>
<dbReference type="InterPro" id="IPR038120">
    <property type="entry name" value="Rpb1_funnel_sf"/>
</dbReference>
<keyword evidence="4 7" id="KW-0479">Metal-binding</keyword>
<dbReference type="EMBL" id="JABULH010000002">
    <property type="protein sequence ID" value="NTS65089.1"/>
    <property type="molecule type" value="Genomic_DNA"/>
</dbReference>
<proteinExistence type="inferred from homology"/>
<dbReference type="Gene3D" id="1.10.274.100">
    <property type="entry name" value="RNA polymerase Rpb1, domain 3"/>
    <property type="match status" value="2"/>
</dbReference>
<dbReference type="InterPro" id="IPR006592">
    <property type="entry name" value="RNA_pol_N"/>
</dbReference>
<dbReference type="PANTHER" id="PTHR19376">
    <property type="entry name" value="DNA-DIRECTED RNA POLYMERASE"/>
    <property type="match status" value="1"/>
</dbReference>
<dbReference type="InterPro" id="IPR007066">
    <property type="entry name" value="RNA_pol_Rpb1_3"/>
</dbReference>
<comment type="catalytic activity">
    <reaction evidence="6 7 8">
        <text>RNA(n) + a ribonucleoside 5'-triphosphate = RNA(n+1) + diphosphate</text>
        <dbReference type="Rhea" id="RHEA:21248"/>
        <dbReference type="Rhea" id="RHEA-COMP:14527"/>
        <dbReference type="Rhea" id="RHEA-COMP:17342"/>
        <dbReference type="ChEBI" id="CHEBI:33019"/>
        <dbReference type="ChEBI" id="CHEBI:61557"/>
        <dbReference type="ChEBI" id="CHEBI:140395"/>
        <dbReference type="EC" id="2.7.7.6"/>
    </reaction>
</comment>
<feature type="binding site" evidence="7">
    <location>
        <position position="898"/>
    </location>
    <ligand>
        <name>Zn(2+)</name>
        <dbReference type="ChEBI" id="CHEBI:29105"/>
        <label>2</label>
    </ligand>
</feature>
<comment type="function">
    <text evidence="7 8">DNA-dependent RNA polymerase catalyzes the transcription of DNA into RNA using the four ribonucleoside triphosphates as substrates.</text>
</comment>
<evidence type="ECO:0000256" key="8">
    <source>
        <dbReference type="RuleBase" id="RU004279"/>
    </source>
</evidence>
<evidence type="ECO:0000256" key="4">
    <source>
        <dbReference type="ARBA" id="ARBA00022723"/>
    </source>
</evidence>
<evidence type="ECO:0000256" key="9">
    <source>
        <dbReference type="SAM" id="MobiDB-lite"/>
    </source>
</evidence>
<feature type="binding site" evidence="7">
    <location>
        <position position="88"/>
    </location>
    <ligand>
        <name>Zn(2+)</name>
        <dbReference type="ChEBI" id="CHEBI:29105"/>
        <label>1</label>
    </ligand>
</feature>
<sequence length="1429" mass="157886">MNELTNFANPLAKPETFDQIQIGIASPDRIRSWSFGEIKKPETINYRTFKPERDGLFCARIFGPIKDYECLCGKYKRMKYKGIVCEKCGVEVTVSKVRRERMGHIELAAPVAHIWFLKSLPSRIGLLLDMQLKQLERVLYFEAYIVIEPGLTPLEKYQLLTEDELLEAQDEYGEDAFSAGIGAEAVRNMLENLDLEGEKVALLEELATTKSELKPKKIIKRLKVVESFLESGNRPEWMILEVVPVIPPELRPLVPLDGGRFATSDLNDLYRRVINRNNRLKRLMELRAPDIIVRNEKRMLQEAVDALFDNGRRGRTITGANKRPLKSLSDMLKGKQGRFRQNLLGKRVDYSGRSVIVTGPELKLHQCGLPKKMALELFKPFIYARLDAKGLSMTLKQAKKWVEKERKEVWDILDEVIREHPVMLNRAPTLHRLGIQAFEPVLIEGKAIQLHPLVCSAFNADFDGDQMAVHVPLSLEAQLEARVLMMSTNNILSPANGKPIIVPSQDMVLGLYYLSMMKEKEPGEGMMISDMSEVHQALNAGSVTLHTKIISRVPQTDENGKQYLKRFETTPGRMLLGETLPHSHKVPFDVVNRLLTKKDVGDVIDEVYRHTGQKETVLFADAIMALGFRHAFKAGISFGKDDMLVAPDKDALVDETRDQVKDFEQQYQDGLITQQEKYNKVIDAWSRCGDQVANSMMNEIKAVRHFGDDAGENAGREKPINSIYMMAHSGARGSQAQIKQLAGMRGLMAKPSGEIIETPIISNFKEGLTVLEYFNSTHGARKGLADTALKTANSGYLTRRLVDVSQDCVIIEEDCGTERALEMKAIVQGGSTIASLGERILGRTTAEDVVDKDGKVVIPIGTLLDEPMVAQIEGMGVQGMKIRSPLVCESKIGVCGKCYGRDLARGTPVNIGEAVGVIAAQSIGEPGTQLTMRTFHIGGAAQLNETSNLEAHADGTAEYRDLRVIVDQRGRRVVLSRSGEIVIKDMDGRELAVDRIPYGAYVMFDDGHIVSKGDRMAEWDPFTMPLITETGGTVKFQDLVEGKTLTEQVDEATGIAQRVVTEHRTTTKSKEDLRPRMTLLDEGSGEAARYMLASGAVLSVEDNATVQAGDVLARVARESAKTRDITGGLPRVAELFEARKPKENAIIAKVSGRVVFGKDYKAKRKIGIQPEDGGEVVEYLIPKSKVIDVQEGDYVKRGDNLIGGSPDPHDILEVLGIEPLAEYLVAEIQEVYRLQGVKINDKHIETIVRQMLQKVEITDGGDTTLLAGEQVDRDEMDEVNSKLEKGQNPAQGKPVLLGITKASLQTRSFISAASFQETTRVLTEAAVQGKQDTLMGLKENVIVGRLIPAGTGAGMNRLRVAASSRDAALRVQQRKLQEAMIVAGTAAQVKAAEDARSTRDDTGTGSDPLAEVVPSGTGTDADAGEYLND</sequence>